<dbReference type="Proteomes" id="UP000248349">
    <property type="component" value="Unassembled WGS sequence"/>
</dbReference>
<name>A0A318ZE41_9EURO</name>
<organism evidence="1 2">
    <name type="scientific">Aspergillus saccharolyticus JOP 1030-1</name>
    <dbReference type="NCBI Taxonomy" id="1450539"/>
    <lineage>
        <taxon>Eukaryota</taxon>
        <taxon>Fungi</taxon>
        <taxon>Dikarya</taxon>
        <taxon>Ascomycota</taxon>
        <taxon>Pezizomycotina</taxon>
        <taxon>Eurotiomycetes</taxon>
        <taxon>Eurotiomycetidae</taxon>
        <taxon>Eurotiales</taxon>
        <taxon>Aspergillaceae</taxon>
        <taxon>Aspergillus</taxon>
        <taxon>Aspergillus subgen. Circumdati</taxon>
    </lineage>
</organism>
<protein>
    <submittedName>
        <fullName evidence="1">Uncharacterized protein</fullName>
    </submittedName>
</protein>
<proteinExistence type="predicted"/>
<evidence type="ECO:0000313" key="1">
    <source>
        <dbReference type="EMBL" id="PYH45796.1"/>
    </source>
</evidence>
<dbReference type="EMBL" id="KZ821230">
    <property type="protein sequence ID" value="PYH45796.1"/>
    <property type="molecule type" value="Genomic_DNA"/>
</dbReference>
<accession>A0A318ZE41</accession>
<keyword evidence="2" id="KW-1185">Reference proteome</keyword>
<dbReference type="RefSeq" id="XP_025431778.1">
    <property type="nucleotide sequence ID" value="XM_025578513.1"/>
</dbReference>
<gene>
    <name evidence="1" type="ORF">BP01DRAFT_39765</name>
</gene>
<evidence type="ECO:0000313" key="2">
    <source>
        <dbReference type="Proteomes" id="UP000248349"/>
    </source>
</evidence>
<dbReference type="AlphaFoldDB" id="A0A318ZE41"/>
<sequence>MTMVGGVVGAHDTIPGSMEPNVMLLSNQSTLLTVTDGNARYRLKDRQEQKKKVRTGQTFYRILSCRFHSFPSSSFRVILPALFFFFFRFSGVHLKGGARHPTQQYARLIPSAELELCGISRKVSDPCSPNENNAHVLGRCSLDQFIFSFFLAALMTNNAIATIGPRRCCSFSIAISHQMIA</sequence>
<reference evidence="1 2" key="1">
    <citation type="submission" date="2016-12" db="EMBL/GenBank/DDBJ databases">
        <title>The genomes of Aspergillus section Nigri reveals drivers in fungal speciation.</title>
        <authorList>
            <consortium name="DOE Joint Genome Institute"/>
            <person name="Vesth T.C."/>
            <person name="Nybo J."/>
            <person name="Theobald S."/>
            <person name="Brandl J."/>
            <person name="Frisvad J.C."/>
            <person name="Nielsen K.F."/>
            <person name="Lyhne E.K."/>
            <person name="Kogle M.E."/>
            <person name="Kuo A."/>
            <person name="Riley R."/>
            <person name="Clum A."/>
            <person name="Nolan M."/>
            <person name="Lipzen A."/>
            <person name="Salamov A."/>
            <person name="Henrissat B."/>
            <person name="Wiebenga A."/>
            <person name="De Vries R.P."/>
            <person name="Grigoriev I.V."/>
            <person name="Mortensen U.H."/>
            <person name="Andersen M.R."/>
            <person name="Baker S.E."/>
        </authorList>
    </citation>
    <scope>NUCLEOTIDE SEQUENCE [LARGE SCALE GENOMIC DNA]</scope>
    <source>
        <strain evidence="1 2">JOP 1030-1</strain>
    </source>
</reference>
<dbReference type="GeneID" id="37079742"/>